<feature type="chain" id="PRO_5047221486" evidence="1">
    <location>
        <begin position="20"/>
        <end position="207"/>
    </location>
</feature>
<proteinExistence type="predicted"/>
<dbReference type="EMBL" id="JBCDNA010000001">
    <property type="protein sequence ID" value="MEL4454663.1"/>
    <property type="molecule type" value="Genomic_DNA"/>
</dbReference>
<feature type="signal peptide" evidence="1">
    <location>
        <begin position="1"/>
        <end position="19"/>
    </location>
</feature>
<feature type="domain" description="Outer membrane protein beta-barrel" evidence="2">
    <location>
        <begin position="20"/>
        <end position="175"/>
    </location>
</feature>
<evidence type="ECO:0000313" key="4">
    <source>
        <dbReference type="Proteomes" id="UP001474120"/>
    </source>
</evidence>
<dbReference type="RefSeq" id="WP_342158257.1">
    <property type="nucleotide sequence ID" value="NZ_JBCDNA010000001.1"/>
</dbReference>
<gene>
    <name evidence="3" type="ORF">AABB81_02055</name>
</gene>
<keyword evidence="1" id="KW-0732">Signal</keyword>
<evidence type="ECO:0000256" key="1">
    <source>
        <dbReference type="SAM" id="SignalP"/>
    </source>
</evidence>
<sequence>MKNLCLFLVLFCFALSAHAQFLNWGIKGGINYNENGDLRTIADGGPLSFSSSEEVGYHIGILSEIKLPLFLYIRPELIYTHTESSYKLEGDKSKLKMNKLELPVLLGFRVFKIGRFFFGPNFSYVMNTKLSVPESIERVSNLTSDDFLVSGQVGLGLNFGKLGADIRWETGFSDSEASFIRENTDIDFALVDTSNSQFILSFYYKFK</sequence>
<accession>A0ABU9KXV4</accession>
<dbReference type="Proteomes" id="UP001474120">
    <property type="component" value="Unassembled WGS sequence"/>
</dbReference>
<dbReference type="Pfam" id="PF13568">
    <property type="entry name" value="OMP_b-brl_2"/>
    <property type="match status" value="1"/>
</dbReference>
<name>A0ABU9KXV4_9FLAO</name>
<evidence type="ECO:0000259" key="2">
    <source>
        <dbReference type="Pfam" id="PF13568"/>
    </source>
</evidence>
<comment type="caution">
    <text evidence="3">The sequence shown here is derived from an EMBL/GenBank/DDBJ whole genome shotgun (WGS) entry which is preliminary data.</text>
</comment>
<dbReference type="InterPro" id="IPR025665">
    <property type="entry name" value="Beta-barrel_OMP_2"/>
</dbReference>
<reference evidence="3 4" key="1">
    <citation type="submission" date="2024-04" db="EMBL/GenBank/DDBJ databases">
        <title>whole genome sequencing of Lutimonas vermicola strain IMCC1616.</title>
        <authorList>
            <person name="Bae S.S."/>
        </authorList>
    </citation>
    <scope>NUCLEOTIDE SEQUENCE [LARGE SCALE GENOMIC DNA]</scope>
    <source>
        <strain evidence="3 4">IMCC1616</strain>
    </source>
</reference>
<organism evidence="3 4">
    <name type="scientific">Lutimonas vermicola</name>
    <dbReference type="NCBI Taxonomy" id="414288"/>
    <lineage>
        <taxon>Bacteria</taxon>
        <taxon>Pseudomonadati</taxon>
        <taxon>Bacteroidota</taxon>
        <taxon>Flavobacteriia</taxon>
        <taxon>Flavobacteriales</taxon>
        <taxon>Flavobacteriaceae</taxon>
        <taxon>Lutimonas</taxon>
    </lineage>
</organism>
<protein>
    <submittedName>
        <fullName evidence="3">Porin family protein</fullName>
    </submittedName>
</protein>
<keyword evidence="4" id="KW-1185">Reference proteome</keyword>
<evidence type="ECO:0000313" key="3">
    <source>
        <dbReference type="EMBL" id="MEL4454663.1"/>
    </source>
</evidence>